<gene>
    <name evidence="1" type="ORF">HMPREF0281_00987</name>
</gene>
<reference evidence="1 2" key="1">
    <citation type="submission" date="2010-04" db="EMBL/GenBank/DDBJ databases">
        <authorList>
            <person name="Weinstock G."/>
            <person name="Sodergren E."/>
            <person name="Clifton S."/>
            <person name="Fulton L."/>
            <person name="Fulton B."/>
            <person name="Courtney L."/>
            <person name="Fronick C."/>
            <person name="Harrison M."/>
            <person name="Strong C."/>
            <person name="Farmer C."/>
            <person name="Delahaunty K."/>
            <person name="Markovic C."/>
            <person name="Hall O."/>
            <person name="Minx P."/>
            <person name="Tomlinson C."/>
            <person name="Mitreva M."/>
            <person name="Hou S."/>
            <person name="Wollam A."/>
            <person name="Pepin K.H."/>
            <person name="Johnson M."/>
            <person name="Bhonagiri V."/>
            <person name="Zhang X."/>
            <person name="Suruliraj S."/>
            <person name="Warren W."/>
            <person name="Chinwalla A."/>
            <person name="Mardis E.R."/>
            <person name="Wilson R.K."/>
        </authorList>
    </citation>
    <scope>NUCLEOTIDE SEQUENCE [LARGE SCALE GENOMIC DNA]</scope>
    <source>
        <strain evidence="1 2">DSM 20306</strain>
    </source>
</reference>
<keyword evidence="2" id="KW-1185">Reference proteome</keyword>
<comment type="caution">
    <text evidence="1">The sequence shown here is derived from an EMBL/GenBank/DDBJ whole genome shotgun (WGS) entry which is preliminary data.</text>
</comment>
<proteinExistence type="predicted"/>
<evidence type="ECO:0000313" key="2">
    <source>
        <dbReference type="Proteomes" id="UP000006015"/>
    </source>
</evidence>
<name>A0ABP2IDL9_CORAM</name>
<organism evidence="1 2">
    <name type="scientific">Corynebacterium ammoniagenes DSM 20306</name>
    <dbReference type="NCBI Taxonomy" id="649754"/>
    <lineage>
        <taxon>Bacteria</taxon>
        <taxon>Bacillati</taxon>
        <taxon>Actinomycetota</taxon>
        <taxon>Actinomycetes</taxon>
        <taxon>Mycobacteriales</taxon>
        <taxon>Corynebacteriaceae</taxon>
        <taxon>Corynebacterium</taxon>
    </lineage>
</organism>
<sequence length="39" mass="4500">MDRFLAAAKIFMLQTARSARGDTLHRLLIDAYFATRNLM</sequence>
<dbReference type="EMBL" id="ADNS01000007">
    <property type="protein sequence ID" value="EFG81625.1"/>
    <property type="molecule type" value="Genomic_DNA"/>
</dbReference>
<accession>A0ABP2IDL9</accession>
<dbReference type="Proteomes" id="UP000006015">
    <property type="component" value="Unassembled WGS sequence"/>
</dbReference>
<evidence type="ECO:0000313" key="1">
    <source>
        <dbReference type="EMBL" id="EFG81625.1"/>
    </source>
</evidence>
<protein>
    <submittedName>
        <fullName evidence="1">Uncharacterized protein</fullName>
    </submittedName>
</protein>